<evidence type="ECO:0000313" key="2">
    <source>
        <dbReference type="Proteomes" id="UP000027586"/>
    </source>
</evidence>
<reference evidence="1" key="1">
    <citation type="submission" date="2013-08" db="EMBL/GenBank/DDBJ databases">
        <title>Gene expansion shapes genome architecture in the human pathogen Lichtheimia corymbifera: an evolutionary genomics analysis in the ancient terrestrial Mucorales (Mucoromycotina).</title>
        <authorList>
            <person name="Schwartze V.U."/>
            <person name="Winter S."/>
            <person name="Shelest E."/>
            <person name="Marcet-Houben M."/>
            <person name="Horn F."/>
            <person name="Wehner S."/>
            <person name="Hoffmann K."/>
            <person name="Riege K."/>
            <person name="Sammeth M."/>
            <person name="Nowrousian M."/>
            <person name="Valiante V."/>
            <person name="Linde J."/>
            <person name="Jacobsen I.D."/>
            <person name="Marz M."/>
            <person name="Brakhage A.A."/>
            <person name="Gabaldon T."/>
            <person name="Bocker S."/>
            <person name="Voigt K."/>
        </authorList>
    </citation>
    <scope>NUCLEOTIDE SEQUENCE [LARGE SCALE GENOMIC DNA]</scope>
    <source>
        <strain evidence="1">FSU 9682</strain>
    </source>
</reference>
<protein>
    <submittedName>
        <fullName evidence="1">Uncharacterized protein</fullName>
    </submittedName>
</protein>
<name>A0A068S8B7_9FUNG</name>
<sequence length="138" mass="15514">MRAVDSLCDDHPSFLASKWTRNPVSRFAVNSFLSCSYSFKSMDVSPSIRLLWSCLYCPPKINSYVVPGDAAIVFADREELSAATTNPWQVYDSSCLEQRYHASREAVMPTHAGCGRLFPPNSALQTHFKRLSVSFIKQ</sequence>
<gene>
    <name evidence="1" type="ORF">LCOR_09373.1</name>
</gene>
<proteinExistence type="predicted"/>
<dbReference type="AlphaFoldDB" id="A0A068S8B7"/>
<organism evidence="1 2">
    <name type="scientific">Lichtheimia corymbifera JMRC:FSU:9682</name>
    <dbReference type="NCBI Taxonomy" id="1263082"/>
    <lineage>
        <taxon>Eukaryota</taxon>
        <taxon>Fungi</taxon>
        <taxon>Fungi incertae sedis</taxon>
        <taxon>Mucoromycota</taxon>
        <taxon>Mucoromycotina</taxon>
        <taxon>Mucoromycetes</taxon>
        <taxon>Mucorales</taxon>
        <taxon>Lichtheimiaceae</taxon>
        <taxon>Lichtheimia</taxon>
    </lineage>
</organism>
<keyword evidence="2" id="KW-1185">Reference proteome</keyword>
<comment type="caution">
    <text evidence="1">The sequence shown here is derived from an EMBL/GenBank/DDBJ whole genome shotgun (WGS) entry which is preliminary data.</text>
</comment>
<evidence type="ECO:0000313" key="1">
    <source>
        <dbReference type="EMBL" id="CDH58514.1"/>
    </source>
</evidence>
<dbReference type="VEuPathDB" id="FungiDB:LCOR_09373.1"/>
<dbReference type="Proteomes" id="UP000027586">
    <property type="component" value="Unassembled WGS sequence"/>
</dbReference>
<dbReference type="EMBL" id="CBTN010000057">
    <property type="protein sequence ID" value="CDH58514.1"/>
    <property type="molecule type" value="Genomic_DNA"/>
</dbReference>
<accession>A0A068S8B7</accession>